<keyword evidence="4" id="KW-1185">Reference proteome</keyword>
<name>A0ABP8MY63_9BACT</name>
<dbReference type="SMART" id="SM00448">
    <property type="entry name" value="REC"/>
    <property type="match status" value="1"/>
</dbReference>
<dbReference type="CDD" id="cd17557">
    <property type="entry name" value="REC_Rcp-like"/>
    <property type="match status" value="1"/>
</dbReference>
<sequence length="143" mass="16034">MMHRTRLRILLVEDAEFEAEITKRALASCDFENAMTRVASGEEALSYLRREPGFEDAEMPHLVLLDLNLPMMGGREVLSEIRRDPSLAHLFVIICSASDEPSEVTKAYQATANAYITKPLGLGPLREMMNKVGDFLLNVIKIP</sequence>
<proteinExistence type="predicted"/>
<evidence type="ECO:0000313" key="3">
    <source>
        <dbReference type="EMBL" id="GAA4458106.1"/>
    </source>
</evidence>
<reference evidence="4" key="1">
    <citation type="journal article" date="2019" name="Int. J. Syst. Evol. Microbiol.">
        <title>The Global Catalogue of Microorganisms (GCM) 10K type strain sequencing project: providing services to taxonomists for standard genome sequencing and annotation.</title>
        <authorList>
            <consortium name="The Broad Institute Genomics Platform"/>
            <consortium name="The Broad Institute Genome Sequencing Center for Infectious Disease"/>
            <person name="Wu L."/>
            <person name="Ma J."/>
        </authorList>
    </citation>
    <scope>NUCLEOTIDE SEQUENCE [LARGE SCALE GENOMIC DNA]</scope>
    <source>
        <strain evidence="4">JCM 17759</strain>
    </source>
</reference>
<comment type="caution">
    <text evidence="3">The sequence shown here is derived from an EMBL/GenBank/DDBJ whole genome shotgun (WGS) entry which is preliminary data.</text>
</comment>
<dbReference type="Proteomes" id="UP001500840">
    <property type="component" value="Unassembled WGS sequence"/>
</dbReference>
<organism evidence="3 4">
    <name type="scientific">Novipirellula rosea</name>
    <dbReference type="NCBI Taxonomy" id="1031540"/>
    <lineage>
        <taxon>Bacteria</taxon>
        <taxon>Pseudomonadati</taxon>
        <taxon>Planctomycetota</taxon>
        <taxon>Planctomycetia</taxon>
        <taxon>Pirellulales</taxon>
        <taxon>Pirellulaceae</taxon>
        <taxon>Novipirellula</taxon>
    </lineage>
</organism>
<dbReference type="PANTHER" id="PTHR44520">
    <property type="entry name" value="RESPONSE REGULATOR RCP1-RELATED"/>
    <property type="match status" value="1"/>
</dbReference>
<accession>A0ABP8MY63</accession>
<dbReference type="InterPro" id="IPR001789">
    <property type="entry name" value="Sig_transdc_resp-reg_receiver"/>
</dbReference>
<dbReference type="PANTHER" id="PTHR44520:SF2">
    <property type="entry name" value="RESPONSE REGULATOR RCP1"/>
    <property type="match status" value="1"/>
</dbReference>
<feature type="modified residue" description="4-aspartylphosphate" evidence="1">
    <location>
        <position position="66"/>
    </location>
</feature>
<dbReference type="Pfam" id="PF00072">
    <property type="entry name" value="Response_reg"/>
    <property type="match status" value="1"/>
</dbReference>
<dbReference type="EMBL" id="BAABGA010000046">
    <property type="protein sequence ID" value="GAA4458106.1"/>
    <property type="molecule type" value="Genomic_DNA"/>
</dbReference>
<protein>
    <submittedName>
        <fullName evidence="3">Response regulator</fullName>
    </submittedName>
</protein>
<feature type="domain" description="Response regulatory" evidence="2">
    <location>
        <begin position="8"/>
        <end position="133"/>
    </location>
</feature>
<dbReference type="InterPro" id="IPR011006">
    <property type="entry name" value="CheY-like_superfamily"/>
</dbReference>
<dbReference type="PROSITE" id="PS50110">
    <property type="entry name" value="RESPONSE_REGULATORY"/>
    <property type="match status" value="1"/>
</dbReference>
<evidence type="ECO:0000313" key="4">
    <source>
        <dbReference type="Proteomes" id="UP001500840"/>
    </source>
</evidence>
<gene>
    <name evidence="3" type="ORF">GCM10023156_35740</name>
</gene>
<evidence type="ECO:0000256" key="1">
    <source>
        <dbReference type="PROSITE-ProRule" id="PRU00169"/>
    </source>
</evidence>
<keyword evidence="1" id="KW-0597">Phosphoprotein</keyword>
<dbReference type="InterPro" id="IPR052893">
    <property type="entry name" value="TCS_response_regulator"/>
</dbReference>
<dbReference type="Gene3D" id="3.40.50.2300">
    <property type="match status" value="1"/>
</dbReference>
<evidence type="ECO:0000259" key="2">
    <source>
        <dbReference type="PROSITE" id="PS50110"/>
    </source>
</evidence>
<dbReference type="SUPFAM" id="SSF52172">
    <property type="entry name" value="CheY-like"/>
    <property type="match status" value="1"/>
</dbReference>